<dbReference type="RefSeq" id="WP_308948072.1">
    <property type="nucleotide sequence ID" value="NZ_JARXHW010000002.1"/>
</dbReference>
<dbReference type="SUPFAM" id="SSF56935">
    <property type="entry name" value="Porins"/>
    <property type="match status" value="1"/>
</dbReference>
<comment type="caution">
    <text evidence="4">The sequence shown here is derived from an EMBL/GenBank/DDBJ whole genome shotgun (WGS) entry which is preliminary data.</text>
</comment>
<evidence type="ECO:0000256" key="2">
    <source>
        <dbReference type="ARBA" id="ARBA00023136"/>
    </source>
</evidence>
<sequence length="96" mass="10568">MAATINYIHSLDDNSSFTSNNTSRKIDAWTSLDLAAQYAWSSDSSWMLKDSALTIGIENVTDEAPPFAAGAFADGYDASLYSVEGRRFMISLNRLF</sequence>
<evidence type="ECO:0000256" key="1">
    <source>
        <dbReference type="ARBA" id="ARBA00004442"/>
    </source>
</evidence>
<keyword evidence="3" id="KW-0998">Cell outer membrane</keyword>
<comment type="subcellular location">
    <subcellularLocation>
        <location evidence="1">Cell outer membrane</location>
    </subcellularLocation>
</comment>
<gene>
    <name evidence="4" type="ORF">QEH52_01050</name>
</gene>
<dbReference type="EMBL" id="JARXHW010000002">
    <property type="protein sequence ID" value="MDQ8206081.1"/>
    <property type="molecule type" value="Genomic_DNA"/>
</dbReference>
<name>A0ABU1APH9_9BACT</name>
<dbReference type="Proteomes" id="UP001225316">
    <property type="component" value="Unassembled WGS sequence"/>
</dbReference>
<reference evidence="4 5" key="1">
    <citation type="submission" date="2023-04" db="EMBL/GenBank/DDBJ databases">
        <title>A novel bacteria isolated from coastal sediment.</title>
        <authorList>
            <person name="Liu X.-J."/>
            <person name="Du Z.-J."/>
        </authorList>
    </citation>
    <scope>NUCLEOTIDE SEQUENCE [LARGE SCALE GENOMIC DNA]</scope>
    <source>
        <strain evidence="4 5">SDUM461003</strain>
    </source>
</reference>
<protein>
    <submittedName>
        <fullName evidence="4">TonB-dependent receptor</fullName>
    </submittedName>
</protein>
<proteinExistence type="predicted"/>
<evidence type="ECO:0000313" key="5">
    <source>
        <dbReference type="Proteomes" id="UP001225316"/>
    </source>
</evidence>
<dbReference type="Gene3D" id="2.40.170.20">
    <property type="entry name" value="TonB-dependent receptor, beta-barrel domain"/>
    <property type="match status" value="1"/>
</dbReference>
<dbReference type="InterPro" id="IPR036942">
    <property type="entry name" value="Beta-barrel_TonB_sf"/>
</dbReference>
<accession>A0ABU1APH9</accession>
<keyword evidence="4" id="KW-0675">Receptor</keyword>
<evidence type="ECO:0000313" key="4">
    <source>
        <dbReference type="EMBL" id="MDQ8206081.1"/>
    </source>
</evidence>
<evidence type="ECO:0000256" key="3">
    <source>
        <dbReference type="ARBA" id="ARBA00023237"/>
    </source>
</evidence>
<organism evidence="4 5">
    <name type="scientific">Thalassobacterium maritimum</name>
    <dbReference type="NCBI Taxonomy" id="3041265"/>
    <lineage>
        <taxon>Bacteria</taxon>
        <taxon>Pseudomonadati</taxon>
        <taxon>Verrucomicrobiota</taxon>
        <taxon>Opitutia</taxon>
        <taxon>Puniceicoccales</taxon>
        <taxon>Coraliomargaritaceae</taxon>
        <taxon>Thalassobacterium</taxon>
    </lineage>
</organism>
<keyword evidence="5" id="KW-1185">Reference proteome</keyword>
<keyword evidence="2" id="KW-0472">Membrane</keyword>